<name>A0A4Q7KVL7_9PSEU</name>
<dbReference type="Pfam" id="PF00069">
    <property type="entry name" value="Pkinase"/>
    <property type="match status" value="1"/>
</dbReference>
<dbReference type="InterPro" id="IPR008271">
    <property type="entry name" value="Ser/Thr_kinase_AS"/>
</dbReference>
<dbReference type="SMART" id="SM00220">
    <property type="entry name" value="S_TKc"/>
    <property type="match status" value="1"/>
</dbReference>
<organism evidence="11 12">
    <name type="scientific">Herbihabitans rhizosphaerae</name>
    <dbReference type="NCBI Taxonomy" id="1872711"/>
    <lineage>
        <taxon>Bacteria</taxon>
        <taxon>Bacillati</taxon>
        <taxon>Actinomycetota</taxon>
        <taxon>Actinomycetes</taxon>
        <taxon>Pseudonocardiales</taxon>
        <taxon>Pseudonocardiaceae</taxon>
        <taxon>Herbihabitans</taxon>
    </lineage>
</organism>
<dbReference type="PANTHER" id="PTHR43289">
    <property type="entry name" value="MITOGEN-ACTIVATED PROTEIN KINASE KINASE KINASE 20-RELATED"/>
    <property type="match status" value="1"/>
</dbReference>
<dbReference type="EMBL" id="SGWQ01000003">
    <property type="protein sequence ID" value="RZS41088.1"/>
    <property type="molecule type" value="Genomic_DNA"/>
</dbReference>
<dbReference type="PROSITE" id="PS00107">
    <property type="entry name" value="PROTEIN_KINASE_ATP"/>
    <property type="match status" value="1"/>
</dbReference>
<protein>
    <recommendedName>
        <fullName evidence="1">non-specific serine/threonine protein kinase</fullName>
        <ecNumber evidence="1">2.7.11.1</ecNumber>
    </recommendedName>
</protein>
<dbReference type="AlphaFoldDB" id="A0A4Q7KVL7"/>
<feature type="region of interest" description="Disordered" evidence="8">
    <location>
        <begin position="278"/>
        <end position="363"/>
    </location>
</feature>
<evidence type="ECO:0000256" key="7">
    <source>
        <dbReference type="PROSITE-ProRule" id="PRU10141"/>
    </source>
</evidence>
<comment type="caution">
    <text evidence="11">The sequence shown here is derived from an EMBL/GenBank/DDBJ whole genome shotgun (WGS) entry which is preliminary data.</text>
</comment>
<evidence type="ECO:0000256" key="1">
    <source>
        <dbReference type="ARBA" id="ARBA00012513"/>
    </source>
</evidence>
<accession>A0A4Q7KVL7</accession>
<dbReference type="Gene3D" id="1.10.510.10">
    <property type="entry name" value="Transferase(Phosphotransferase) domain 1"/>
    <property type="match status" value="1"/>
</dbReference>
<dbReference type="CDD" id="cd14014">
    <property type="entry name" value="STKc_PknB_like"/>
    <property type="match status" value="1"/>
</dbReference>
<gene>
    <name evidence="11" type="ORF">EV193_103406</name>
</gene>
<dbReference type="Gene3D" id="3.30.200.20">
    <property type="entry name" value="Phosphorylase Kinase, domain 1"/>
    <property type="match status" value="1"/>
</dbReference>
<keyword evidence="9" id="KW-0472">Membrane</keyword>
<evidence type="ECO:0000256" key="9">
    <source>
        <dbReference type="SAM" id="Phobius"/>
    </source>
</evidence>
<evidence type="ECO:0000313" key="12">
    <source>
        <dbReference type="Proteomes" id="UP000294257"/>
    </source>
</evidence>
<keyword evidence="12" id="KW-1185">Reference proteome</keyword>
<dbReference type="InterPro" id="IPR000719">
    <property type="entry name" value="Prot_kinase_dom"/>
</dbReference>
<dbReference type="OrthoDB" id="5241055at2"/>
<evidence type="ECO:0000256" key="3">
    <source>
        <dbReference type="ARBA" id="ARBA00022679"/>
    </source>
</evidence>
<dbReference type="PROSITE" id="PS00108">
    <property type="entry name" value="PROTEIN_KINASE_ST"/>
    <property type="match status" value="1"/>
</dbReference>
<keyword evidence="2 11" id="KW-0723">Serine/threonine-protein kinase</keyword>
<sequence>MAVPERIGRFVVEERIGGGAFASVWRAHDEALESAVAIKVLSENWLDSMDVRGRFLAEAKLLRRGESDRVVRVHDLGELSDGRPYLVMTYADKGTLAARVKDAPLPWREGVQVAMEVARALRGLHNAGVLHRDIKPSNILFRSRPDGREQLLLGDLGLGKLLSEASVLTLAGGTPAYMAPEQARPGAPVSVRTDLYAVGAMLYRVITGTHPHEATDFPAIADPSRAAPRPPSTLVQDIPPALDALILRAMANEPEDRHSSAGELVSELRAVLTVSDTSASATLPTSGQAATDVIDHPAKAATPPRGTSVDSSTIRTHRPLPPPQTQPPPYHPRTQSRQQSQPLPPPRVSTTPPRYATQQPKPRRRWIPAAAIVSVLVLGGGAAGVYYLTRPPNVEVASTDSTVRLTVPRDWAKQSSGSQGWDPSALGLTDGKQPALVVAPEVSRFADTGAADPGAFAGVLPAGTALDATAFEAKVAKGGCAPFTSQRPADTVAARGQKCGSVLITDLLLQRGGRLVWLQLKQLNEDFAQVRQVTSSVSVK</sequence>
<feature type="compositionally biased region" description="Low complexity" evidence="8">
    <location>
        <begin position="332"/>
        <end position="341"/>
    </location>
</feature>
<dbReference type="EC" id="2.7.11.1" evidence="1"/>
<dbReference type="Proteomes" id="UP000294257">
    <property type="component" value="Unassembled WGS sequence"/>
</dbReference>
<keyword evidence="6 7" id="KW-0067">ATP-binding</keyword>
<dbReference type="SUPFAM" id="SSF56112">
    <property type="entry name" value="Protein kinase-like (PK-like)"/>
    <property type="match status" value="1"/>
</dbReference>
<feature type="compositionally biased region" description="Polar residues" evidence="8">
    <location>
        <begin position="278"/>
        <end position="289"/>
    </location>
</feature>
<feature type="binding site" evidence="7">
    <location>
        <position position="39"/>
    </location>
    <ligand>
        <name>ATP</name>
        <dbReference type="ChEBI" id="CHEBI:30616"/>
    </ligand>
</feature>
<feature type="compositionally biased region" description="Pro residues" evidence="8">
    <location>
        <begin position="319"/>
        <end position="331"/>
    </location>
</feature>
<feature type="domain" description="Protein kinase" evidence="10">
    <location>
        <begin position="10"/>
        <end position="272"/>
    </location>
</feature>
<feature type="transmembrane region" description="Helical" evidence="9">
    <location>
        <begin position="366"/>
        <end position="388"/>
    </location>
</feature>
<dbReference type="RefSeq" id="WP_130344044.1">
    <property type="nucleotide sequence ID" value="NZ_SGWQ01000003.1"/>
</dbReference>
<dbReference type="InterPro" id="IPR011009">
    <property type="entry name" value="Kinase-like_dom_sf"/>
</dbReference>
<keyword evidence="3" id="KW-0808">Transferase</keyword>
<evidence type="ECO:0000256" key="6">
    <source>
        <dbReference type="ARBA" id="ARBA00022840"/>
    </source>
</evidence>
<keyword evidence="5 11" id="KW-0418">Kinase</keyword>
<keyword evidence="9" id="KW-1133">Transmembrane helix</keyword>
<proteinExistence type="predicted"/>
<evidence type="ECO:0000256" key="2">
    <source>
        <dbReference type="ARBA" id="ARBA00022527"/>
    </source>
</evidence>
<evidence type="ECO:0000313" key="11">
    <source>
        <dbReference type="EMBL" id="RZS41088.1"/>
    </source>
</evidence>
<evidence type="ECO:0000256" key="4">
    <source>
        <dbReference type="ARBA" id="ARBA00022741"/>
    </source>
</evidence>
<dbReference type="InterPro" id="IPR017441">
    <property type="entry name" value="Protein_kinase_ATP_BS"/>
</dbReference>
<keyword evidence="9" id="KW-0812">Transmembrane</keyword>
<dbReference type="GO" id="GO:0004674">
    <property type="term" value="F:protein serine/threonine kinase activity"/>
    <property type="evidence" value="ECO:0007669"/>
    <property type="project" value="UniProtKB-KW"/>
</dbReference>
<dbReference type="PROSITE" id="PS50011">
    <property type="entry name" value="PROTEIN_KINASE_DOM"/>
    <property type="match status" value="1"/>
</dbReference>
<keyword evidence="4 7" id="KW-0547">Nucleotide-binding</keyword>
<dbReference type="PANTHER" id="PTHR43289:SF6">
    <property type="entry name" value="SERINE_THREONINE-PROTEIN KINASE NEKL-3"/>
    <property type="match status" value="1"/>
</dbReference>
<dbReference type="GO" id="GO:0005524">
    <property type="term" value="F:ATP binding"/>
    <property type="evidence" value="ECO:0007669"/>
    <property type="project" value="UniProtKB-UniRule"/>
</dbReference>
<evidence type="ECO:0000259" key="10">
    <source>
        <dbReference type="PROSITE" id="PS50011"/>
    </source>
</evidence>
<reference evidence="11 12" key="1">
    <citation type="submission" date="2019-02" db="EMBL/GenBank/DDBJ databases">
        <title>Genomic Encyclopedia of Type Strains, Phase IV (KMG-IV): sequencing the most valuable type-strain genomes for metagenomic binning, comparative biology and taxonomic classification.</title>
        <authorList>
            <person name="Goeker M."/>
        </authorList>
    </citation>
    <scope>NUCLEOTIDE SEQUENCE [LARGE SCALE GENOMIC DNA]</scope>
    <source>
        <strain evidence="11 12">DSM 101727</strain>
    </source>
</reference>
<evidence type="ECO:0000256" key="8">
    <source>
        <dbReference type="SAM" id="MobiDB-lite"/>
    </source>
</evidence>
<evidence type="ECO:0000256" key="5">
    <source>
        <dbReference type="ARBA" id="ARBA00022777"/>
    </source>
</evidence>